<dbReference type="EMBL" id="UINC01195773">
    <property type="protein sequence ID" value="SVE12495.1"/>
    <property type="molecule type" value="Genomic_DNA"/>
</dbReference>
<gene>
    <name evidence="3" type="ORF">METZ01_LOCUS465349</name>
</gene>
<protein>
    <submittedName>
        <fullName evidence="3">Uncharacterized protein</fullName>
    </submittedName>
</protein>
<evidence type="ECO:0000256" key="1">
    <source>
        <dbReference type="ARBA" id="ARBA00022529"/>
    </source>
</evidence>
<dbReference type="AlphaFoldDB" id="A0A383AZ55"/>
<dbReference type="GO" id="GO:0031640">
    <property type="term" value="P:killing of cells of another organism"/>
    <property type="evidence" value="ECO:0007669"/>
    <property type="project" value="UniProtKB-KW"/>
</dbReference>
<dbReference type="InterPro" id="IPR023347">
    <property type="entry name" value="Lysozyme_dom_sf"/>
</dbReference>
<accession>A0A383AZ55</accession>
<keyword evidence="2" id="KW-0081">Bacteriolytic enzyme</keyword>
<dbReference type="Gene3D" id="1.10.530.40">
    <property type="match status" value="1"/>
</dbReference>
<feature type="non-terminal residue" evidence="3">
    <location>
        <position position="47"/>
    </location>
</feature>
<reference evidence="3" key="1">
    <citation type="submission" date="2018-05" db="EMBL/GenBank/DDBJ databases">
        <authorList>
            <person name="Lanie J.A."/>
            <person name="Ng W.-L."/>
            <person name="Kazmierczak K.M."/>
            <person name="Andrzejewski T.M."/>
            <person name="Davidsen T.M."/>
            <person name="Wayne K.J."/>
            <person name="Tettelin H."/>
            <person name="Glass J.I."/>
            <person name="Rusch D."/>
            <person name="Podicherti R."/>
            <person name="Tsui H.-C.T."/>
            <person name="Winkler M.E."/>
        </authorList>
    </citation>
    <scope>NUCLEOTIDE SEQUENCE</scope>
</reference>
<dbReference type="SUPFAM" id="SSF53955">
    <property type="entry name" value="Lysozyme-like"/>
    <property type="match status" value="1"/>
</dbReference>
<evidence type="ECO:0000313" key="3">
    <source>
        <dbReference type="EMBL" id="SVE12495.1"/>
    </source>
</evidence>
<organism evidence="3">
    <name type="scientific">marine metagenome</name>
    <dbReference type="NCBI Taxonomy" id="408172"/>
    <lineage>
        <taxon>unclassified sequences</taxon>
        <taxon>metagenomes</taxon>
        <taxon>ecological metagenomes</taxon>
    </lineage>
</organism>
<keyword evidence="1" id="KW-0929">Antimicrobial</keyword>
<sequence length="47" mass="5422">MEIDEGCKYEIYLDHLGYPTFGIGHLVVEHDPEYGWEVGTSIDTHRV</sequence>
<dbReference type="GO" id="GO:0003796">
    <property type="term" value="F:lysozyme activity"/>
    <property type="evidence" value="ECO:0007669"/>
    <property type="project" value="InterPro"/>
</dbReference>
<proteinExistence type="predicted"/>
<evidence type="ECO:0000256" key="2">
    <source>
        <dbReference type="ARBA" id="ARBA00022638"/>
    </source>
</evidence>
<name>A0A383AZ55_9ZZZZ</name>
<dbReference type="InterPro" id="IPR023346">
    <property type="entry name" value="Lysozyme-like_dom_sf"/>
</dbReference>
<dbReference type="GO" id="GO:0042742">
    <property type="term" value="P:defense response to bacterium"/>
    <property type="evidence" value="ECO:0007669"/>
    <property type="project" value="UniProtKB-KW"/>
</dbReference>